<accession>A0ABT1K3N5</accession>
<keyword evidence="1" id="KW-0812">Transmembrane</keyword>
<feature type="transmembrane region" description="Helical" evidence="1">
    <location>
        <begin position="15"/>
        <end position="34"/>
    </location>
</feature>
<gene>
    <name evidence="2" type="ORF">HD595_004218</name>
</gene>
<evidence type="ECO:0000256" key="1">
    <source>
        <dbReference type="SAM" id="Phobius"/>
    </source>
</evidence>
<reference evidence="2 3" key="1">
    <citation type="submission" date="2022-06" db="EMBL/GenBank/DDBJ databases">
        <title>Sequencing the genomes of 1000 actinobacteria strains.</title>
        <authorList>
            <person name="Klenk H.-P."/>
        </authorList>
    </citation>
    <scope>NUCLEOTIDE SEQUENCE [LARGE SCALE GENOMIC DNA]</scope>
    <source>
        <strain evidence="2 3">DSM 44170</strain>
    </source>
</reference>
<keyword evidence="1" id="KW-0472">Membrane</keyword>
<keyword evidence="1" id="KW-1133">Transmembrane helix</keyword>
<sequence length="89" mass="9550">MSPYADFLIAYQYAAYLRGPFLGVILLLGGVAAVRRPGVALLPWRRACWSARSRCSTSTTGTCCRSSPSPAWPPALVQAPGVRTGPRRA</sequence>
<evidence type="ECO:0000313" key="2">
    <source>
        <dbReference type="EMBL" id="MCP2348096.1"/>
    </source>
</evidence>
<dbReference type="EMBL" id="JAMZEC010000001">
    <property type="protein sequence ID" value="MCP2348096.1"/>
    <property type="molecule type" value="Genomic_DNA"/>
</dbReference>
<comment type="caution">
    <text evidence="2">The sequence shown here is derived from an EMBL/GenBank/DDBJ whole genome shotgun (WGS) entry which is preliminary data.</text>
</comment>
<keyword evidence="3" id="KW-1185">Reference proteome</keyword>
<name>A0ABT1K3N5_9ACTN</name>
<protein>
    <submittedName>
        <fullName evidence="2">Uncharacterized protein</fullName>
    </submittedName>
</protein>
<dbReference type="RefSeq" id="WP_253771545.1">
    <property type="nucleotide sequence ID" value="NZ_BAAAVE010000006.1"/>
</dbReference>
<evidence type="ECO:0000313" key="3">
    <source>
        <dbReference type="Proteomes" id="UP001320766"/>
    </source>
</evidence>
<organism evidence="2 3">
    <name type="scientific">Nonomuraea roseoviolacea subsp. carminata</name>
    <dbReference type="NCBI Taxonomy" id="160689"/>
    <lineage>
        <taxon>Bacteria</taxon>
        <taxon>Bacillati</taxon>
        <taxon>Actinomycetota</taxon>
        <taxon>Actinomycetes</taxon>
        <taxon>Streptosporangiales</taxon>
        <taxon>Streptosporangiaceae</taxon>
        <taxon>Nonomuraea</taxon>
    </lineage>
</organism>
<dbReference type="Proteomes" id="UP001320766">
    <property type="component" value="Unassembled WGS sequence"/>
</dbReference>
<proteinExistence type="predicted"/>